<feature type="region of interest" description="Disordered" evidence="3">
    <location>
        <begin position="787"/>
        <end position="809"/>
    </location>
</feature>
<keyword evidence="6" id="KW-1185">Reference proteome</keyword>
<dbReference type="GO" id="GO:0150105">
    <property type="term" value="P:protein localization to cell-cell junction"/>
    <property type="evidence" value="ECO:0007669"/>
    <property type="project" value="Ensembl"/>
</dbReference>
<dbReference type="Pfam" id="PF01576">
    <property type="entry name" value="Myosin_tail_1"/>
    <property type="match status" value="1"/>
</dbReference>
<feature type="compositionally biased region" description="Polar residues" evidence="3">
    <location>
        <begin position="441"/>
        <end position="453"/>
    </location>
</feature>
<feature type="compositionally biased region" description="Basic and acidic residues" evidence="3">
    <location>
        <begin position="1173"/>
        <end position="1186"/>
    </location>
</feature>
<evidence type="ECO:0000256" key="1">
    <source>
        <dbReference type="ARBA" id="ARBA00023054"/>
    </source>
</evidence>
<feature type="region of interest" description="Disordered" evidence="3">
    <location>
        <begin position="1"/>
        <end position="35"/>
    </location>
</feature>
<feature type="region of interest" description="Disordered" evidence="3">
    <location>
        <begin position="425"/>
        <end position="453"/>
    </location>
</feature>
<dbReference type="GO" id="GO:0007015">
    <property type="term" value="P:actin filament organization"/>
    <property type="evidence" value="ECO:0007669"/>
    <property type="project" value="Ensembl"/>
</dbReference>
<dbReference type="Proteomes" id="UP000694406">
    <property type="component" value="Unplaced"/>
</dbReference>
<sequence length="1292" mass="146085">MMKSSPNGFRQRDCVSAPELATQESPKSPPNAKAGSYGVTIRVQGIDGHPYLVLNNTEGGLSANLLGPENDQQVAADQPAPDSALPALELIRKSQEGRPFGRFWNNVPPSWIKSLKQVSRAEGKEATSPFQAEISQASNLLNFQKYPELLQPYNPANSILNLKDLQPHLLSKSHSLEDEGKSDSRPWNRSLRVAALGDSTPQFAELAKSKPKTVDLTRPYQNKQQQQLGNPSEADHPGGRPEWLTSGAEPSPAADSSTCPDPRRCRPDLLPFRQPDSAGATLNGSQKSSSPSTTPTSAASVSRFFLDDQEYAIYADHVNRHENRRYIPFLPGTGRDIDTGSIPAVEELIEKFDRKVCPQRRGRLRFRTRILPENPKRSKSLDSTWSHGPHSGRIGDFTRNIGRSSEHLVQSSQVCLQKPLSPEKKAAPLGKQVASPAAGKPQTSPEMRVSPSSHFGSLQYLRQDQMNPESLPLKSSTLPRQHKKRDHKTLASTLLFPESTVSQTHSKMETFASGSKRAQVTPDLLKGQQELAQQSNEETAKQILYNYLKGTRENEDATKRKVNLVFEKIQTLKSRAAGGPQTPGASVEVDMLVEEKKRLTKEVSELQRKLDLEFKSQQNFKAERQAMEAELQKLRQQLEKNREEKDSLRKQLKESENDLRENLEELFQMKMEREQHQREIRDLQDQLSEMHDELDSTKHAEGSEKEQLIEELIQMKQELQELLVLQDQQEKTLKKREQELTALRGVLKEEMASQDQEMGHLKEQHVRELQSLSDSLAKATEEIGALSSAKAEAEKEQRSQEAQVAGMAEQNGRLRRALGQWEKQQQDLQLELEDLRGGKEEAEERLRSCMREMQSLSHAKEEARQLASAKVSLEAQLEDAQRKISRLSQEQQQLMGCLEDEASQKDQLQKTKCELEKERQQLEGTVETLQKEMVEIVKVSQESTQKLQKQLDEYKEKNQQQLRDSQQQLQDKTLELEKASQTILRMQEQVRSMEEELQGHKKAQKEILTKTRLLEDTVKNLEYELETKSHWKEDRARQAKILEDKISQLQLELEEERNNSDILSGRIGRGREQIEQMRSKLLQERTARQELEGDKTTLERQNKELRGQILYLEASHKPSKEGLVVQMEARLLELEEQLESEERDRAHLQLSNRRLERTVKELLMQVDDEHLSLTDQKDQVSREGPRGTHRFLGAPRSLCLIPGGPSPRSTAQPAPEGHEAAGGGSRGRNRQVGEYQEEASEGAGRPSAPQRPAARTTDHHPAGPQVGKGARPAPGSLESCQLTPAPFFAFLS</sequence>
<evidence type="ECO:0000259" key="4">
    <source>
        <dbReference type="Pfam" id="PF01576"/>
    </source>
</evidence>
<accession>A0A8C5SU24</accession>
<dbReference type="GO" id="GO:0051058">
    <property type="term" value="P:negative regulation of small GTPase mediated signal transduction"/>
    <property type="evidence" value="ECO:0007669"/>
    <property type="project" value="Ensembl"/>
</dbReference>
<feature type="region of interest" description="Disordered" evidence="3">
    <location>
        <begin position="202"/>
        <end position="297"/>
    </location>
</feature>
<proteinExistence type="predicted"/>
<dbReference type="GO" id="GO:0051497">
    <property type="term" value="P:negative regulation of stress fiber assembly"/>
    <property type="evidence" value="ECO:0007669"/>
    <property type="project" value="Ensembl"/>
</dbReference>
<dbReference type="GO" id="GO:0016459">
    <property type="term" value="C:myosin complex"/>
    <property type="evidence" value="ECO:0007669"/>
    <property type="project" value="InterPro"/>
</dbReference>
<dbReference type="PANTHER" id="PTHR46349">
    <property type="entry name" value="CINGULIN-LIKE PROTEIN 1-RELATED"/>
    <property type="match status" value="1"/>
</dbReference>
<organism evidence="5 6">
    <name type="scientific">Laticauda laticaudata</name>
    <name type="common">Blue-ringed sea krait</name>
    <name type="synonym">Blue-lipped sea krait</name>
    <dbReference type="NCBI Taxonomy" id="8630"/>
    <lineage>
        <taxon>Eukaryota</taxon>
        <taxon>Metazoa</taxon>
        <taxon>Chordata</taxon>
        <taxon>Craniata</taxon>
        <taxon>Vertebrata</taxon>
        <taxon>Euteleostomi</taxon>
        <taxon>Lepidosauria</taxon>
        <taxon>Squamata</taxon>
        <taxon>Bifurcata</taxon>
        <taxon>Unidentata</taxon>
        <taxon>Episquamata</taxon>
        <taxon>Toxicofera</taxon>
        <taxon>Serpentes</taxon>
        <taxon>Colubroidea</taxon>
        <taxon>Elapidae</taxon>
        <taxon>Laticaudinae</taxon>
        <taxon>Laticauda</taxon>
    </lineage>
</organism>
<evidence type="ECO:0000256" key="2">
    <source>
        <dbReference type="SAM" id="Coils"/>
    </source>
</evidence>
<name>A0A8C5SU24_LATLA</name>
<feature type="coiled-coil region" evidence="2">
    <location>
        <begin position="1032"/>
        <end position="1165"/>
    </location>
</feature>
<evidence type="ECO:0000313" key="5">
    <source>
        <dbReference type="Ensembl" id="ENSLLTP00000022643.1"/>
    </source>
</evidence>
<gene>
    <name evidence="5" type="primary">CGNL1</name>
</gene>
<evidence type="ECO:0000313" key="6">
    <source>
        <dbReference type="Proteomes" id="UP000694406"/>
    </source>
</evidence>
<feature type="domain" description="Myosin tail" evidence="4">
    <location>
        <begin position="993"/>
        <end position="1183"/>
    </location>
</feature>
<dbReference type="InterPro" id="IPR002928">
    <property type="entry name" value="Myosin_tail"/>
</dbReference>
<reference evidence="5" key="2">
    <citation type="submission" date="2025-09" db="UniProtKB">
        <authorList>
            <consortium name="Ensembl"/>
        </authorList>
    </citation>
    <scope>IDENTIFICATION</scope>
</reference>
<dbReference type="GeneTree" id="ENSGT00940000154489"/>
<dbReference type="Ensembl" id="ENSLLTT00000023483.1">
    <property type="protein sequence ID" value="ENSLLTP00000022643.1"/>
    <property type="gene ID" value="ENSLLTG00000016815.1"/>
</dbReference>
<dbReference type="GO" id="GO:0005923">
    <property type="term" value="C:bicellular tight junction"/>
    <property type="evidence" value="ECO:0007669"/>
    <property type="project" value="Ensembl"/>
</dbReference>
<protein>
    <submittedName>
        <fullName evidence="5">Cingulin like 1</fullName>
    </submittedName>
</protein>
<evidence type="ECO:0000256" key="3">
    <source>
        <dbReference type="SAM" id="MobiDB-lite"/>
    </source>
</evidence>
<feature type="compositionally biased region" description="Polar residues" evidence="3">
    <location>
        <begin position="469"/>
        <end position="479"/>
    </location>
</feature>
<dbReference type="PANTHER" id="PTHR46349:SF2">
    <property type="entry name" value="CINGULIN-LIKE PROTEIN 1"/>
    <property type="match status" value="1"/>
</dbReference>
<keyword evidence="1 2" id="KW-0175">Coiled coil</keyword>
<feature type="region of interest" description="Disordered" evidence="3">
    <location>
        <begin position="469"/>
        <end position="490"/>
    </location>
</feature>
<feature type="region of interest" description="Disordered" evidence="3">
    <location>
        <begin position="1173"/>
        <end position="1283"/>
    </location>
</feature>
<feature type="compositionally biased region" description="Polar residues" evidence="3">
    <location>
        <begin position="219"/>
        <end position="230"/>
    </location>
</feature>
<feature type="compositionally biased region" description="Low complexity" evidence="3">
    <location>
        <begin position="288"/>
        <end position="297"/>
    </location>
</feature>
<reference evidence="5" key="1">
    <citation type="submission" date="2025-08" db="UniProtKB">
        <authorList>
            <consortium name="Ensembl"/>
        </authorList>
    </citation>
    <scope>IDENTIFICATION</scope>
</reference>